<proteinExistence type="predicted"/>
<keyword evidence="1" id="KW-0812">Transmembrane</keyword>
<name>A0ABW2UZB4_9BACI</name>
<evidence type="ECO:0000256" key="1">
    <source>
        <dbReference type="SAM" id="Phobius"/>
    </source>
</evidence>
<evidence type="ECO:0000313" key="2">
    <source>
        <dbReference type="EMBL" id="MFC7747692.1"/>
    </source>
</evidence>
<keyword evidence="1" id="KW-0472">Membrane</keyword>
<dbReference type="Proteomes" id="UP001596620">
    <property type="component" value="Unassembled WGS sequence"/>
</dbReference>
<dbReference type="Pfam" id="PF19470">
    <property type="entry name" value="DUF6007"/>
    <property type="match status" value="1"/>
</dbReference>
<accession>A0ABW2UZB4</accession>
<organism evidence="2 3">
    <name type="scientific">Lentibacillus kimchii</name>
    <dbReference type="NCBI Taxonomy" id="1542911"/>
    <lineage>
        <taxon>Bacteria</taxon>
        <taxon>Bacillati</taxon>
        <taxon>Bacillota</taxon>
        <taxon>Bacilli</taxon>
        <taxon>Bacillales</taxon>
        <taxon>Bacillaceae</taxon>
        <taxon>Lentibacillus</taxon>
    </lineage>
</organism>
<comment type="caution">
    <text evidence="2">The sequence shown here is derived from an EMBL/GenBank/DDBJ whole genome shotgun (WGS) entry which is preliminary data.</text>
</comment>
<keyword evidence="1" id="KW-1133">Transmembrane helix</keyword>
<feature type="transmembrane region" description="Helical" evidence="1">
    <location>
        <begin position="12"/>
        <end position="32"/>
    </location>
</feature>
<dbReference type="EMBL" id="JBHTGR010000055">
    <property type="protein sequence ID" value="MFC7747692.1"/>
    <property type="molecule type" value="Genomic_DNA"/>
</dbReference>
<feature type="transmembrane region" description="Helical" evidence="1">
    <location>
        <begin position="38"/>
        <end position="63"/>
    </location>
</feature>
<evidence type="ECO:0000313" key="3">
    <source>
        <dbReference type="Proteomes" id="UP001596620"/>
    </source>
</evidence>
<reference evidence="3" key="1">
    <citation type="journal article" date="2019" name="Int. J. Syst. Evol. Microbiol.">
        <title>The Global Catalogue of Microorganisms (GCM) 10K type strain sequencing project: providing services to taxonomists for standard genome sequencing and annotation.</title>
        <authorList>
            <consortium name="The Broad Institute Genomics Platform"/>
            <consortium name="The Broad Institute Genome Sequencing Center for Infectious Disease"/>
            <person name="Wu L."/>
            <person name="Ma J."/>
        </authorList>
    </citation>
    <scope>NUCLEOTIDE SEQUENCE [LARGE SCALE GENOMIC DNA]</scope>
    <source>
        <strain evidence="3">JCM 30234</strain>
    </source>
</reference>
<gene>
    <name evidence="2" type="ORF">ACFQU8_10895</name>
</gene>
<sequence length="71" mass="8188">MNDDLKGVFDRMGILDLIFIIPMFLLFSYLPVYNFWSIIINTIIVIFFAFGLSAAFHILVSIIKKRNDQSG</sequence>
<protein>
    <submittedName>
        <fullName evidence="2">DUF6007 family protein</fullName>
    </submittedName>
</protein>
<keyword evidence="3" id="KW-1185">Reference proteome</keyword>
<dbReference type="InterPro" id="IPR046049">
    <property type="entry name" value="DUF6007"/>
</dbReference>
<dbReference type="RefSeq" id="WP_382359841.1">
    <property type="nucleotide sequence ID" value="NZ_JBHTGR010000055.1"/>
</dbReference>